<feature type="transmembrane region" description="Helical" evidence="2">
    <location>
        <begin position="167"/>
        <end position="186"/>
    </location>
</feature>
<accession>A0A9P8E0B0</accession>
<evidence type="ECO:0000256" key="1">
    <source>
        <dbReference type="SAM" id="MobiDB-lite"/>
    </source>
</evidence>
<dbReference type="Proteomes" id="UP000779574">
    <property type="component" value="Unassembled WGS sequence"/>
</dbReference>
<protein>
    <submittedName>
        <fullName evidence="3">Uncharacterized protein</fullName>
    </submittedName>
</protein>
<name>A0A9P8E0B0_AURME</name>
<feature type="transmembrane region" description="Helical" evidence="2">
    <location>
        <begin position="237"/>
        <end position="257"/>
    </location>
</feature>
<feature type="region of interest" description="Disordered" evidence="1">
    <location>
        <begin position="267"/>
        <end position="291"/>
    </location>
</feature>
<dbReference type="AlphaFoldDB" id="A0A9P8E0B0"/>
<feature type="transmembrane region" description="Helical" evidence="2">
    <location>
        <begin position="87"/>
        <end position="106"/>
    </location>
</feature>
<feature type="non-terminal residue" evidence="3">
    <location>
        <position position="1"/>
    </location>
</feature>
<dbReference type="OrthoDB" id="3210850at2759"/>
<evidence type="ECO:0000313" key="4">
    <source>
        <dbReference type="Proteomes" id="UP000779574"/>
    </source>
</evidence>
<evidence type="ECO:0000256" key="2">
    <source>
        <dbReference type="SAM" id="Phobius"/>
    </source>
</evidence>
<keyword evidence="2" id="KW-0472">Membrane</keyword>
<dbReference type="PANTHER" id="PTHR38848:SF3">
    <property type="entry name" value="G-PROTEIN COUPLED RECEPTORS FAMILY 3 PROFILE DOMAIN-CONTAINING PROTEIN"/>
    <property type="match status" value="1"/>
</dbReference>
<evidence type="ECO:0000313" key="3">
    <source>
        <dbReference type="EMBL" id="KAG9668621.1"/>
    </source>
</evidence>
<reference evidence="3" key="1">
    <citation type="journal article" date="2021" name="J Fungi (Basel)">
        <title>Virulence traits and population genomics of the black yeast Aureobasidium melanogenum.</title>
        <authorList>
            <person name="Cernosa A."/>
            <person name="Sun X."/>
            <person name="Gostincar C."/>
            <person name="Fang C."/>
            <person name="Gunde-Cimerman N."/>
            <person name="Song Z."/>
        </authorList>
    </citation>
    <scope>NUCLEOTIDE SEQUENCE</scope>
    <source>
        <strain evidence="3">EXF-9911</strain>
    </source>
</reference>
<organism evidence="3 4">
    <name type="scientific">Aureobasidium melanogenum</name>
    <name type="common">Aureobasidium pullulans var. melanogenum</name>
    <dbReference type="NCBI Taxonomy" id="46634"/>
    <lineage>
        <taxon>Eukaryota</taxon>
        <taxon>Fungi</taxon>
        <taxon>Dikarya</taxon>
        <taxon>Ascomycota</taxon>
        <taxon>Pezizomycotina</taxon>
        <taxon>Dothideomycetes</taxon>
        <taxon>Dothideomycetidae</taxon>
        <taxon>Dothideales</taxon>
        <taxon>Saccotheciaceae</taxon>
        <taxon>Aureobasidium</taxon>
    </lineage>
</organism>
<reference evidence="3" key="2">
    <citation type="submission" date="2021-08" db="EMBL/GenBank/DDBJ databases">
        <authorList>
            <person name="Gostincar C."/>
            <person name="Sun X."/>
            <person name="Song Z."/>
            <person name="Gunde-Cimerman N."/>
        </authorList>
    </citation>
    <scope>NUCLEOTIDE SEQUENCE</scope>
    <source>
        <strain evidence="3">EXF-9911</strain>
    </source>
</reference>
<dbReference type="EMBL" id="JAHFXF010001378">
    <property type="protein sequence ID" value="KAG9668621.1"/>
    <property type="molecule type" value="Genomic_DNA"/>
</dbReference>
<feature type="transmembrane region" description="Helical" evidence="2">
    <location>
        <begin position="126"/>
        <end position="147"/>
    </location>
</feature>
<feature type="transmembrane region" description="Helical" evidence="2">
    <location>
        <begin position="14"/>
        <end position="34"/>
    </location>
</feature>
<comment type="caution">
    <text evidence="3">The sequence shown here is derived from an EMBL/GenBank/DDBJ whole genome shotgun (WGS) entry which is preliminary data.</text>
</comment>
<proteinExistence type="predicted"/>
<feature type="transmembrane region" description="Helical" evidence="2">
    <location>
        <begin position="55"/>
        <end position="75"/>
    </location>
</feature>
<keyword evidence="2" id="KW-0812">Transmembrane</keyword>
<feature type="transmembrane region" description="Helical" evidence="2">
    <location>
        <begin position="206"/>
        <end position="231"/>
    </location>
</feature>
<sequence>MEAHTHEIAEVPTAARVVTMALSMITISVLAICLTRRIQVIQNWKNISVTNALIIAIYIDSFLFIFCTAVLSKAFSLNQSAGICDGAILLCLLCYMTTKIMIYYFLVEKVHIIRTTNTARRKSKLWLFNFFGVICPYVVLVILNFVFRIAYINEKGVCVIGMKRRALVPLITFDVVLNVYLTSLFLHPLRQCYSFKQGKNSLMRTLVLRTFVGSCATLLMSVVNLSVLTILDGEPGYICLCLCNLDILFTVCVLHWATAIDRQERSTISASQKPRHTSESRGGLTSTTDGKRDDYLELDERHIAKSTTVIEANRETPDPSILNSHAIGIKTQHVVEIEPYDIDCESGTGRESQERIVKPGSI</sequence>
<gene>
    <name evidence="3" type="ORF">KCU76_g17463</name>
</gene>
<keyword evidence="2" id="KW-1133">Transmembrane helix</keyword>
<dbReference type="PANTHER" id="PTHR38848">
    <property type="entry name" value="G-PROTEIN COUPLED RECEPTORS FAMILY 3 PROFILE DOMAIN-CONTAINING PROTEIN"/>
    <property type="match status" value="1"/>
</dbReference>